<protein>
    <submittedName>
        <fullName evidence="2">Uncharacterized protein</fullName>
    </submittedName>
</protein>
<name>A0AAN9YKP4_9PEZI</name>
<evidence type="ECO:0000256" key="1">
    <source>
        <dbReference type="SAM" id="MobiDB-lite"/>
    </source>
</evidence>
<dbReference type="AlphaFoldDB" id="A0AAN9YKP4"/>
<evidence type="ECO:0000313" key="3">
    <source>
        <dbReference type="Proteomes" id="UP001320245"/>
    </source>
</evidence>
<feature type="region of interest" description="Disordered" evidence="1">
    <location>
        <begin position="292"/>
        <end position="313"/>
    </location>
</feature>
<sequence>MTLALQRFHQQFEVPTAPLSVYLNPIQSGNFTFISHLKISGSCLVKETELLQLPNLVKNIGVLEIIEPSSSDIIFPQLSNRIIKAWSQQEDPFPKLKVLKIHTRGYVTEVCLQYVTRFPALVLFDILGVRDDWQQAYSLADDYGWIYTTWSDASRRKTGSGRAYNPPGARPTCRMSWLGLTKRIGTKSRWTYADAGMAGYETYTQLEQPVLAALQGDFALDDAHIPSLPFVSLTLGPDRQTIGATSSTPSYKETMFFWRYWQCGTSEPPQARFAPFENAVRMPHPRLRVETRLDEEKGKQGSPSGTCMRPRKKLRVGSVGDVLSQLQGD</sequence>
<organism evidence="2 3">
    <name type="scientific">Cytospora paraplurivora</name>
    <dbReference type="NCBI Taxonomy" id="2898453"/>
    <lineage>
        <taxon>Eukaryota</taxon>
        <taxon>Fungi</taxon>
        <taxon>Dikarya</taxon>
        <taxon>Ascomycota</taxon>
        <taxon>Pezizomycotina</taxon>
        <taxon>Sordariomycetes</taxon>
        <taxon>Sordariomycetidae</taxon>
        <taxon>Diaporthales</taxon>
        <taxon>Cytosporaceae</taxon>
        <taxon>Cytospora</taxon>
    </lineage>
</organism>
<evidence type="ECO:0000313" key="2">
    <source>
        <dbReference type="EMBL" id="KAK7745910.1"/>
    </source>
</evidence>
<dbReference type="EMBL" id="JAJSPL020000007">
    <property type="protein sequence ID" value="KAK7745910.1"/>
    <property type="molecule type" value="Genomic_DNA"/>
</dbReference>
<comment type="caution">
    <text evidence="2">The sequence shown here is derived from an EMBL/GenBank/DDBJ whole genome shotgun (WGS) entry which is preliminary data.</text>
</comment>
<keyword evidence="3" id="KW-1185">Reference proteome</keyword>
<dbReference type="Proteomes" id="UP001320245">
    <property type="component" value="Unassembled WGS sequence"/>
</dbReference>
<accession>A0AAN9YKP4</accession>
<reference evidence="2 3" key="1">
    <citation type="journal article" date="2023" name="PLoS ONE">
        <title>Cytospora paraplurivora sp. nov. isolated from orchards with fruit tree decline syndrome in Ontario, Canada.</title>
        <authorList>
            <person name="Ilyukhin E."/>
            <person name="Nguyen H.D.T."/>
            <person name="Castle A.J."/>
            <person name="Ellouze W."/>
        </authorList>
    </citation>
    <scope>NUCLEOTIDE SEQUENCE [LARGE SCALE GENOMIC DNA]</scope>
    <source>
        <strain evidence="2 3">FDS-564</strain>
    </source>
</reference>
<gene>
    <name evidence="2" type="ORF">SLS53_002629</name>
</gene>
<proteinExistence type="predicted"/>